<evidence type="ECO:0000256" key="4">
    <source>
        <dbReference type="ARBA" id="ARBA00023235"/>
    </source>
</evidence>
<organism evidence="9 10">
    <name type="scientific">Candidatus Kaiserbacteria bacterium RIFCSPHIGHO2_01_FULL_53_31</name>
    <dbReference type="NCBI Taxonomy" id="1798481"/>
    <lineage>
        <taxon>Bacteria</taxon>
        <taxon>Candidatus Kaiseribacteriota</taxon>
    </lineage>
</organism>
<sequence length="168" mass="17325">MKPTQTGIAVALALAVIALFFIVPGMSPFGDIEQSQQAAALTTDPNQAASTTMPTDTTNQLQVTEVSVGTGVTAEPGDRVTVNYVGSLTSGVIFDKSSNNGFTFTLGIGEVIKGWDEGVAGMKEGGKRHLVIPAALAYGNQEVGGGIIPANSTLVFDVELLKVQKAAQ</sequence>
<evidence type="ECO:0000259" key="8">
    <source>
        <dbReference type="PROSITE" id="PS50059"/>
    </source>
</evidence>
<reference evidence="9 10" key="1">
    <citation type="journal article" date="2016" name="Nat. Commun.">
        <title>Thousands of microbial genomes shed light on interconnected biogeochemical processes in an aquifer system.</title>
        <authorList>
            <person name="Anantharaman K."/>
            <person name="Brown C.T."/>
            <person name="Hug L.A."/>
            <person name="Sharon I."/>
            <person name="Castelle C.J."/>
            <person name="Probst A.J."/>
            <person name="Thomas B.C."/>
            <person name="Singh A."/>
            <person name="Wilkins M.J."/>
            <person name="Karaoz U."/>
            <person name="Brodie E.L."/>
            <person name="Williams K.H."/>
            <person name="Hubbard S.S."/>
            <person name="Banfield J.F."/>
        </authorList>
    </citation>
    <scope>NUCLEOTIDE SEQUENCE [LARGE SCALE GENOMIC DNA]</scope>
</reference>
<dbReference type="InterPro" id="IPR046357">
    <property type="entry name" value="PPIase_dom_sf"/>
</dbReference>
<dbReference type="PANTHER" id="PTHR43811:SF19">
    <property type="entry name" value="39 KDA FK506-BINDING NUCLEAR PROTEIN"/>
    <property type="match status" value="1"/>
</dbReference>
<dbReference type="AlphaFoldDB" id="A0A1F6CJS5"/>
<dbReference type="SUPFAM" id="SSF54534">
    <property type="entry name" value="FKBP-like"/>
    <property type="match status" value="1"/>
</dbReference>
<keyword evidence="4 5" id="KW-0413">Isomerase</keyword>
<feature type="region of interest" description="Disordered" evidence="7">
    <location>
        <begin position="37"/>
        <end position="56"/>
    </location>
</feature>
<dbReference type="PROSITE" id="PS50059">
    <property type="entry name" value="FKBP_PPIASE"/>
    <property type="match status" value="1"/>
</dbReference>
<evidence type="ECO:0000256" key="3">
    <source>
        <dbReference type="ARBA" id="ARBA00023110"/>
    </source>
</evidence>
<evidence type="ECO:0000313" key="10">
    <source>
        <dbReference type="Proteomes" id="UP000178815"/>
    </source>
</evidence>
<evidence type="ECO:0000256" key="7">
    <source>
        <dbReference type="SAM" id="MobiDB-lite"/>
    </source>
</evidence>
<dbReference type="Gene3D" id="3.10.50.40">
    <property type="match status" value="1"/>
</dbReference>
<comment type="caution">
    <text evidence="9">The sequence shown here is derived from an EMBL/GenBank/DDBJ whole genome shotgun (WGS) entry which is preliminary data.</text>
</comment>
<dbReference type="STRING" id="1798481.A2678_00570"/>
<evidence type="ECO:0000256" key="2">
    <source>
        <dbReference type="ARBA" id="ARBA00006577"/>
    </source>
</evidence>
<dbReference type="InterPro" id="IPR001179">
    <property type="entry name" value="PPIase_FKBP_dom"/>
</dbReference>
<proteinExistence type="inferred from homology"/>
<evidence type="ECO:0000256" key="5">
    <source>
        <dbReference type="PROSITE-ProRule" id="PRU00277"/>
    </source>
</evidence>
<evidence type="ECO:0000256" key="6">
    <source>
        <dbReference type="RuleBase" id="RU003915"/>
    </source>
</evidence>
<name>A0A1F6CJS5_9BACT</name>
<comment type="similarity">
    <text evidence="2 6">Belongs to the FKBP-type PPIase family.</text>
</comment>
<dbReference type="Pfam" id="PF00254">
    <property type="entry name" value="FKBP_C"/>
    <property type="match status" value="1"/>
</dbReference>
<dbReference type="PANTHER" id="PTHR43811">
    <property type="entry name" value="FKBP-TYPE PEPTIDYL-PROLYL CIS-TRANS ISOMERASE FKPA"/>
    <property type="match status" value="1"/>
</dbReference>
<comment type="catalytic activity">
    <reaction evidence="1 5 6">
        <text>[protein]-peptidylproline (omega=180) = [protein]-peptidylproline (omega=0)</text>
        <dbReference type="Rhea" id="RHEA:16237"/>
        <dbReference type="Rhea" id="RHEA-COMP:10747"/>
        <dbReference type="Rhea" id="RHEA-COMP:10748"/>
        <dbReference type="ChEBI" id="CHEBI:83833"/>
        <dbReference type="ChEBI" id="CHEBI:83834"/>
        <dbReference type="EC" id="5.2.1.8"/>
    </reaction>
</comment>
<dbReference type="EC" id="5.2.1.8" evidence="6"/>
<feature type="domain" description="PPIase FKBP-type" evidence="8">
    <location>
        <begin position="77"/>
        <end position="164"/>
    </location>
</feature>
<keyword evidence="3 5" id="KW-0697">Rotamase</keyword>
<protein>
    <recommendedName>
        <fullName evidence="6">Peptidyl-prolyl cis-trans isomerase</fullName>
        <ecNumber evidence="6">5.2.1.8</ecNumber>
    </recommendedName>
</protein>
<accession>A0A1F6CJS5</accession>
<dbReference type="GO" id="GO:0003755">
    <property type="term" value="F:peptidyl-prolyl cis-trans isomerase activity"/>
    <property type="evidence" value="ECO:0007669"/>
    <property type="project" value="UniProtKB-UniRule"/>
</dbReference>
<evidence type="ECO:0000313" key="9">
    <source>
        <dbReference type="EMBL" id="OGG49240.1"/>
    </source>
</evidence>
<dbReference type="EMBL" id="MFKU01000002">
    <property type="protein sequence ID" value="OGG49240.1"/>
    <property type="molecule type" value="Genomic_DNA"/>
</dbReference>
<dbReference type="Proteomes" id="UP000178815">
    <property type="component" value="Unassembled WGS sequence"/>
</dbReference>
<gene>
    <name evidence="9" type="ORF">A2678_00570</name>
</gene>
<evidence type="ECO:0000256" key="1">
    <source>
        <dbReference type="ARBA" id="ARBA00000971"/>
    </source>
</evidence>
<dbReference type="FunFam" id="3.10.50.40:FF:000006">
    <property type="entry name" value="Peptidyl-prolyl cis-trans isomerase"/>
    <property type="match status" value="1"/>
</dbReference>